<feature type="transmembrane region" description="Helical" evidence="2">
    <location>
        <begin position="135"/>
        <end position="154"/>
    </location>
</feature>
<evidence type="ECO:0000256" key="2">
    <source>
        <dbReference type="SAM" id="Phobius"/>
    </source>
</evidence>
<dbReference type="AlphaFoldDB" id="A0A918WUR7"/>
<evidence type="ECO:0000313" key="4">
    <source>
        <dbReference type="Proteomes" id="UP000638353"/>
    </source>
</evidence>
<proteinExistence type="predicted"/>
<gene>
    <name evidence="3" type="ORF">GCM10010334_15380</name>
</gene>
<feature type="compositionally biased region" description="Acidic residues" evidence="1">
    <location>
        <begin position="365"/>
        <end position="391"/>
    </location>
</feature>
<keyword evidence="2" id="KW-1133">Transmembrane helix</keyword>
<keyword evidence="2" id="KW-0472">Membrane</keyword>
<name>A0A918WUR7_9ACTN</name>
<feature type="transmembrane region" description="Helical" evidence="2">
    <location>
        <begin position="46"/>
        <end position="70"/>
    </location>
</feature>
<keyword evidence="2" id="KW-0812">Transmembrane</keyword>
<feature type="region of interest" description="Disordered" evidence="1">
    <location>
        <begin position="365"/>
        <end position="392"/>
    </location>
</feature>
<dbReference type="EMBL" id="BMVC01000002">
    <property type="protein sequence ID" value="GHC84984.1"/>
    <property type="molecule type" value="Genomic_DNA"/>
</dbReference>
<reference evidence="3" key="2">
    <citation type="submission" date="2020-09" db="EMBL/GenBank/DDBJ databases">
        <authorList>
            <person name="Sun Q."/>
            <person name="Ohkuma M."/>
        </authorList>
    </citation>
    <scope>NUCLEOTIDE SEQUENCE</scope>
    <source>
        <strain evidence="3">JCM 4637</strain>
    </source>
</reference>
<sequence>MTSPVPIPPRSTLPPAAQAPDAVSWSSEDARAWRAEGVPWWARPRVVSWGLALFLLAGAVFLVAADTAYVCTEAAPCGTDWAGYLVLAFFVVLPYCCLRLPGVALWLLPAVPVLILTGRPDVTTEDLQADLIGEGLMTAGSLLALVAVIVRLRARRRQRALFLKAAQGRTAPLPKGFGRDGRAVRRLWAATALLVVAGGLLAWGALATSASDARDAKATRTVATVLETVDLDEDDGGTVRVRTADGRERTLSSLYPLEHPVGSRVTVLSDEGPPRLAAEGYDAVGQQMGALPFLVTGVLLLAKGLQLHLARRALRRGEQPVLRVFAAGHFTWQRLYAATDTELTGPAVDCTALAYGELLWVVGEPQEEPDEEGAEGVEGEEGVENDDEEDLGEHPAWCGEAVVYGVLAEGAEIAVLQSCLPLLDLVDLRSPGDPVDAAERENALVVAMTVGGSNSREGANLAAAVVGGLL</sequence>
<accession>A0A918WUR7</accession>
<protein>
    <submittedName>
        <fullName evidence="3">Uncharacterized protein</fullName>
    </submittedName>
</protein>
<dbReference type="Proteomes" id="UP000638353">
    <property type="component" value="Unassembled WGS sequence"/>
</dbReference>
<feature type="transmembrane region" description="Helical" evidence="2">
    <location>
        <begin position="82"/>
        <end position="115"/>
    </location>
</feature>
<dbReference type="RefSeq" id="WP_189822698.1">
    <property type="nucleotide sequence ID" value="NZ_BMVC01000002.1"/>
</dbReference>
<evidence type="ECO:0000313" key="3">
    <source>
        <dbReference type="EMBL" id="GHC84984.1"/>
    </source>
</evidence>
<evidence type="ECO:0000256" key="1">
    <source>
        <dbReference type="SAM" id="MobiDB-lite"/>
    </source>
</evidence>
<feature type="transmembrane region" description="Helical" evidence="2">
    <location>
        <begin position="187"/>
        <end position="206"/>
    </location>
</feature>
<organism evidence="3 4">
    <name type="scientific">Streptomyces finlayi</name>
    <dbReference type="NCBI Taxonomy" id="67296"/>
    <lineage>
        <taxon>Bacteria</taxon>
        <taxon>Bacillati</taxon>
        <taxon>Actinomycetota</taxon>
        <taxon>Actinomycetes</taxon>
        <taxon>Kitasatosporales</taxon>
        <taxon>Streptomycetaceae</taxon>
        <taxon>Streptomyces</taxon>
    </lineage>
</organism>
<comment type="caution">
    <text evidence="3">The sequence shown here is derived from an EMBL/GenBank/DDBJ whole genome shotgun (WGS) entry which is preliminary data.</text>
</comment>
<reference evidence="3" key="1">
    <citation type="journal article" date="2014" name="Int. J. Syst. Evol. Microbiol.">
        <title>Complete genome sequence of Corynebacterium casei LMG S-19264T (=DSM 44701T), isolated from a smear-ripened cheese.</title>
        <authorList>
            <consortium name="US DOE Joint Genome Institute (JGI-PGF)"/>
            <person name="Walter F."/>
            <person name="Albersmeier A."/>
            <person name="Kalinowski J."/>
            <person name="Ruckert C."/>
        </authorList>
    </citation>
    <scope>NUCLEOTIDE SEQUENCE</scope>
    <source>
        <strain evidence="3">JCM 4637</strain>
    </source>
</reference>